<dbReference type="Proteomes" id="UP000266669">
    <property type="component" value="Unassembled WGS sequence"/>
</dbReference>
<evidence type="ECO:0008006" key="4">
    <source>
        <dbReference type="Google" id="ProtNLM"/>
    </source>
</evidence>
<comment type="caution">
    <text evidence="2">The sequence shown here is derived from an EMBL/GenBank/DDBJ whole genome shotgun (WGS) entry which is preliminary data.</text>
</comment>
<gene>
    <name evidence="2" type="ORF">DLM78_22560</name>
</gene>
<protein>
    <recommendedName>
        <fullName evidence="4">Lipoprotein</fullName>
    </recommendedName>
</protein>
<sequence length="206" mass="23587">MKIFDRINLGNILPILIVLSIITFSNCATFTYYPEFPSKYEMVMNFKPPEKRKSLKVSIKRVIISDGEEITLSSGGNKRAETNFIEHLESTKAFSRITTENIESDLQCDIVWEEALGSSIALNMLSGITLLVVPGSMESTVNLSMNFKNKKGTIIKEYRRSVTFQTWIGWIMIPFTPFYFIFSEVEKGNREIIQSIIQEAMKDKIM</sequence>
<proteinExistence type="predicted"/>
<accession>A0A8B3CLZ3</accession>
<evidence type="ECO:0000256" key="1">
    <source>
        <dbReference type="SAM" id="Phobius"/>
    </source>
</evidence>
<dbReference type="EMBL" id="QHCS01000010">
    <property type="protein sequence ID" value="RHX83287.1"/>
    <property type="molecule type" value="Genomic_DNA"/>
</dbReference>
<feature type="transmembrane region" description="Helical" evidence="1">
    <location>
        <begin position="162"/>
        <end position="182"/>
    </location>
</feature>
<reference evidence="3" key="1">
    <citation type="submission" date="2018-05" db="EMBL/GenBank/DDBJ databases">
        <title>Leptospira yasudae sp. nov. and Leptospira stimsonii sp. nov., two pathogenic species of the genus Leptospira isolated from environmental sources.</title>
        <authorList>
            <person name="Casanovas-Massana A."/>
            <person name="Hamond C."/>
            <person name="Santos L.A."/>
            <person name="Hacker K.P."/>
            <person name="Balassiano I."/>
            <person name="Medeiros M.A."/>
            <person name="Reis M.G."/>
            <person name="Ko A.I."/>
            <person name="Wunder E.A."/>
        </authorList>
    </citation>
    <scope>NUCLEOTIDE SEQUENCE [LARGE SCALE GENOMIC DNA]</scope>
    <source>
        <strain evidence="3">AMB6-RJ</strain>
    </source>
</reference>
<keyword evidence="1" id="KW-1133">Transmembrane helix</keyword>
<dbReference type="RefSeq" id="WP_118984014.1">
    <property type="nucleotide sequence ID" value="NZ_QHCS01000010.1"/>
</dbReference>
<keyword evidence="1" id="KW-0812">Transmembrane</keyword>
<name>A0A8B3CLZ3_9LEPT</name>
<dbReference type="AlphaFoldDB" id="A0A8B3CLZ3"/>
<organism evidence="2 3">
    <name type="scientific">Leptospira stimsonii</name>
    <dbReference type="NCBI Taxonomy" id="2202203"/>
    <lineage>
        <taxon>Bacteria</taxon>
        <taxon>Pseudomonadati</taxon>
        <taxon>Spirochaetota</taxon>
        <taxon>Spirochaetia</taxon>
        <taxon>Leptospirales</taxon>
        <taxon>Leptospiraceae</taxon>
        <taxon>Leptospira</taxon>
    </lineage>
</organism>
<keyword evidence="1" id="KW-0472">Membrane</keyword>
<evidence type="ECO:0000313" key="3">
    <source>
        <dbReference type="Proteomes" id="UP000266669"/>
    </source>
</evidence>
<feature type="transmembrane region" description="Helical" evidence="1">
    <location>
        <begin position="12"/>
        <end position="33"/>
    </location>
</feature>
<evidence type="ECO:0000313" key="2">
    <source>
        <dbReference type="EMBL" id="RHX83287.1"/>
    </source>
</evidence>